<organism evidence="3 4">
    <name type="scientific">Paragonimus skrjabini miyazakii</name>
    <dbReference type="NCBI Taxonomy" id="59628"/>
    <lineage>
        <taxon>Eukaryota</taxon>
        <taxon>Metazoa</taxon>
        <taxon>Spiralia</taxon>
        <taxon>Lophotrochozoa</taxon>
        <taxon>Platyhelminthes</taxon>
        <taxon>Trematoda</taxon>
        <taxon>Digenea</taxon>
        <taxon>Plagiorchiida</taxon>
        <taxon>Troglotremata</taxon>
        <taxon>Troglotrematidae</taxon>
        <taxon>Paragonimus</taxon>
    </lineage>
</organism>
<feature type="coiled-coil region" evidence="1">
    <location>
        <begin position="277"/>
        <end position="304"/>
    </location>
</feature>
<dbReference type="Proteomes" id="UP000822476">
    <property type="component" value="Unassembled WGS sequence"/>
</dbReference>
<feature type="region of interest" description="Disordered" evidence="2">
    <location>
        <begin position="1"/>
        <end position="20"/>
    </location>
</feature>
<protein>
    <submittedName>
        <fullName evidence="3">Uncharacterized protein</fullName>
    </submittedName>
</protein>
<feature type="region of interest" description="Disordered" evidence="2">
    <location>
        <begin position="670"/>
        <end position="716"/>
    </location>
</feature>
<dbReference type="OrthoDB" id="6276012at2759"/>
<feature type="region of interest" description="Disordered" evidence="2">
    <location>
        <begin position="1079"/>
        <end position="1234"/>
    </location>
</feature>
<proteinExistence type="predicted"/>
<feature type="compositionally biased region" description="Polar residues" evidence="2">
    <location>
        <begin position="1136"/>
        <end position="1159"/>
    </location>
</feature>
<accession>A0A8S9Z1X6</accession>
<reference evidence="3" key="1">
    <citation type="submission" date="2019-07" db="EMBL/GenBank/DDBJ databases">
        <title>Annotation for the trematode Paragonimus miyazaki's.</title>
        <authorList>
            <person name="Choi Y.-J."/>
        </authorList>
    </citation>
    <scope>NUCLEOTIDE SEQUENCE</scope>
    <source>
        <strain evidence="3">Japan</strain>
    </source>
</reference>
<feature type="compositionally biased region" description="Polar residues" evidence="2">
    <location>
        <begin position="1046"/>
        <end position="1058"/>
    </location>
</feature>
<feature type="region of interest" description="Disordered" evidence="2">
    <location>
        <begin position="750"/>
        <end position="781"/>
    </location>
</feature>
<feature type="compositionally biased region" description="Low complexity" evidence="2">
    <location>
        <begin position="755"/>
        <end position="766"/>
    </location>
</feature>
<evidence type="ECO:0000313" key="3">
    <source>
        <dbReference type="EMBL" id="KAF7261425.1"/>
    </source>
</evidence>
<feature type="coiled-coil region" evidence="1">
    <location>
        <begin position="87"/>
        <end position="140"/>
    </location>
</feature>
<evidence type="ECO:0000313" key="4">
    <source>
        <dbReference type="Proteomes" id="UP000822476"/>
    </source>
</evidence>
<keyword evidence="1" id="KW-0175">Coiled coil</keyword>
<evidence type="ECO:0000256" key="2">
    <source>
        <dbReference type="SAM" id="MobiDB-lite"/>
    </source>
</evidence>
<feature type="compositionally biased region" description="Polar residues" evidence="2">
    <location>
        <begin position="1106"/>
        <end position="1128"/>
    </location>
</feature>
<feature type="region of interest" description="Disordered" evidence="2">
    <location>
        <begin position="406"/>
        <end position="427"/>
    </location>
</feature>
<sequence>MSVENGLQLQHGAEGSSECPKDMCIISSNSETSSNNIESSDSVRDFQDLAKILEARDDYRLTNFAEMSKQLLYVRKELFGAVSNTERAEANRQAVELELTRVNLINRKLHLTCCQQQKLLNDAQAELVRLKRAYETEMNKTNYVHHTANDDWLQKESRFEGKVKTMSNDLESLKNALTFSQSQLTLVTKERNQLLQTADRLTAQLNSLIEEKQEMNDILDAKLNDEVAIKAEYTNLLEQHQTLQKRSQRNEQQLSHLNCEIPAIVQTALMGAVNSVRDVAEEQLRNAHNRLEIAEKRLEVQAKQLRCLDLASSNLNGRLATPLLNCTVRSCGDSGQTQTTLQCHLDFPKDRHYAEPSKTKEKTRRTEDMKRWFYCQLKPESNCIQSARTENETRRQSRTRFHIPAPPWRESCETAGRSNSRHTPGRSEVIPSSLIEELISKIHRQLTSGRPTDQVNVDRLKTLETDNQVLRRKLLQLRSKFDRTRTCHGARAISRSPTGRNTSTACSVRCTSPPCHNSRSGLRSGSREQLEARCFRALNEASRWRQRFKQQAMTLRAEQERLAVMQVNQQSDYRLRDQFLHSICQLITEASRQIDRVVQKHISRLNCTAPVDDTKGHAHRQHGSWFMTENRSTGHSGERVQDDESVFSPSCTNFSVSDELRIRPKVHPRGHCLRNATNATGDGDGVQSTRHEHWSSDSPSGQMSGAVHSPHHSRTQEEYVIHGHTNCNNNVGASRSPPLVIVTPLDARTHTTAKTVSSPSSPQQTRSRVDSPPTKSGSQMTRWSDAVGVNDENSDCSHSPIVSVSTTLDPFDHEDSSTCEALDQSTTITRQRIGEVGKIEQPAITVVTKSDIPSTGALQADPISVRKSGVRNEGDLNRWLELRAAVRFELGRVIANVLRHAQRNDSLAQECLEAIADLQAELTEVPPHDMEKETDATFDVQPHLAEQNFQTPQWSSATGEGRHCDGGLPHYLSTSNQLTRRDSHSVNRNISTSLSAIQIVTIPTDVDCQTSPSVTASRPWCIPTPMPTTTPTHTPEQLPSLDPVPKSNSISSNQSTTKKLTRTRHVVERAKWKPVGGVIRPLVTRDPPPLLTQSRGITRRQPVHSIRSSMVGQKLSDASGSTPGSLPSLNGRLHSMGNTSPKNSTNDPVGTNNGPNSNGPELAGGGGVTTTDLSSDQPDRARLLPPLTSSQCTPCDALLPGQRRSMSNRSSETSDLVGRKLRGSVRPSTLEPDNSAVLVKPNTEQAVKQPFRKWGSYVKRMHEELTHADRSTRHQDVLELNQTTKPLVPDKKDLPPNSDSGQVMQSNVNHHVKSCALLPLRRPLQRSHFHPTVLNNSREHIPQDSCCCGSSCCIIYIDDENV</sequence>
<gene>
    <name evidence="3" type="ORF">EG68_01041</name>
</gene>
<comment type="caution">
    <text evidence="3">The sequence shown here is derived from an EMBL/GenBank/DDBJ whole genome shotgun (WGS) entry which is preliminary data.</text>
</comment>
<name>A0A8S9Z1X6_9TREM</name>
<feature type="region of interest" description="Disordered" evidence="2">
    <location>
        <begin position="1029"/>
        <end position="1063"/>
    </location>
</feature>
<feature type="coiled-coil region" evidence="1">
    <location>
        <begin position="191"/>
        <end position="253"/>
    </location>
</feature>
<keyword evidence="4" id="KW-1185">Reference proteome</keyword>
<feature type="compositionally biased region" description="Polar residues" evidence="2">
    <location>
        <begin position="1204"/>
        <end position="1214"/>
    </location>
</feature>
<dbReference type="EMBL" id="JTDE01000383">
    <property type="protein sequence ID" value="KAF7261425.1"/>
    <property type="molecule type" value="Genomic_DNA"/>
</dbReference>
<evidence type="ECO:0000256" key="1">
    <source>
        <dbReference type="SAM" id="Coils"/>
    </source>
</evidence>